<organism evidence="1 2">
    <name type="scientific">Papaver nudicaule</name>
    <name type="common">Iceland poppy</name>
    <dbReference type="NCBI Taxonomy" id="74823"/>
    <lineage>
        <taxon>Eukaryota</taxon>
        <taxon>Viridiplantae</taxon>
        <taxon>Streptophyta</taxon>
        <taxon>Embryophyta</taxon>
        <taxon>Tracheophyta</taxon>
        <taxon>Spermatophyta</taxon>
        <taxon>Magnoliopsida</taxon>
        <taxon>Ranunculales</taxon>
        <taxon>Papaveraceae</taxon>
        <taxon>Papaveroideae</taxon>
        <taxon>Papaver</taxon>
    </lineage>
</organism>
<evidence type="ECO:0000313" key="1">
    <source>
        <dbReference type="EMBL" id="MCL7044746.1"/>
    </source>
</evidence>
<comment type="caution">
    <text evidence="1">The sequence shown here is derived from an EMBL/GenBank/DDBJ whole genome shotgun (WGS) entry which is preliminary data.</text>
</comment>
<accession>A0AA42AZF9</accession>
<gene>
    <name evidence="1" type="ORF">MKW94_029121</name>
</gene>
<dbReference type="Proteomes" id="UP001177140">
    <property type="component" value="Unassembled WGS sequence"/>
</dbReference>
<name>A0AA42AZF9_PAPNU</name>
<reference evidence="1" key="1">
    <citation type="submission" date="2022-03" db="EMBL/GenBank/DDBJ databases">
        <title>A functionally conserved STORR gene fusion in Papaver species that diverged 16.8 million years ago.</title>
        <authorList>
            <person name="Catania T."/>
        </authorList>
    </citation>
    <scope>NUCLEOTIDE SEQUENCE</scope>
    <source>
        <strain evidence="1">S-191538</strain>
    </source>
</reference>
<sequence>MATATTTIQFQLLRPSSNFLLTKPSSLLISSSTPKTHLTQFLNHIHSPSKSIYSHLRSLSSSSKPRFSASDFGGFNQKTRRGFCSERRGGIVAMAGGQPVQKSEDEWRAVLSPEQFRILRQKGTESSIRRSCNALIWVPISTRVILHQCPKDTNHEFPKFFLVPPRVVSHWKNLCGKTMVSYVWNFRKHGNPLDKYHSRHCLRS</sequence>
<dbReference type="EMBL" id="JAJJMA010261517">
    <property type="protein sequence ID" value="MCL7044746.1"/>
    <property type="molecule type" value="Genomic_DNA"/>
</dbReference>
<dbReference type="Gene3D" id="2.170.150.20">
    <property type="entry name" value="Peptide methionine sulfoxide reductase"/>
    <property type="match status" value="1"/>
</dbReference>
<protein>
    <submittedName>
        <fullName evidence="1">Uncharacterized protein</fullName>
    </submittedName>
</protein>
<dbReference type="AlphaFoldDB" id="A0AA42AZF9"/>
<proteinExistence type="predicted"/>
<keyword evidence="2" id="KW-1185">Reference proteome</keyword>
<evidence type="ECO:0000313" key="2">
    <source>
        <dbReference type="Proteomes" id="UP001177140"/>
    </source>
</evidence>